<evidence type="ECO:0000256" key="9">
    <source>
        <dbReference type="SAM" id="Phobius"/>
    </source>
</evidence>
<evidence type="ECO:0000256" key="1">
    <source>
        <dbReference type="ARBA" id="ARBA00004128"/>
    </source>
</evidence>
<keyword evidence="3" id="KW-0813">Transport</keyword>
<feature type="transmembrane region" description="Helical" evidence="9">
    <location>
        <begin position="258"/>
        <end position="280"/>
    </location>
</feature>
<evidence type="ECO:0000313" key="12">
    <source>
        <dbReference type="Proteomes" id="UP001165120"/>
    </source>
</evidence>
<feature type="transmembrane region" description="Helical" evidence="9">
    <location>
        <begin position="234"/>
        <end position="252"/>
    </location>
</feature>
<evidence type="ECO:0000256" key="8">
    <source>
        <dbReference type="ARBA" id="ARBA00023136"/>
    </source>
</evidence>
<dbReference type="InterPro" id="IPR013057">
    <property type="entry name" value="AA_transpt_TM"/>
</dbReference>
<dbReference type="GO" id="GO:0061459">
    <property type="term" value="F:L-arginine transmembrane transporter activity"/>
    <property type="evidence" value="ECO:0007669"/>
    <property type="project" value="TreeGrafter"/>
</dbReference>
<keyword evidence="7 9" id="KW-1133">Transmembrane helix</keyword>
<dbReference type="Pfam" id="PF01490">
    <property type="entry name" value="Aa_trans"/>
    <property type="match status" value="1"/>
</dbReference>
<evidence type="ECO:0000256" key="5">
    <source>
        <dbReference type="ARBA" id="ARBA00022692"/>
    </source>
</evidence>
<comment type="caution">
    <text evidence="11">The sequence shown here is derived from an EMBL/GenBank/DDBJ whole genome shotgun (WGS) entry which is preliminary data.</text>
</comment>
<feature type="transmembrane region" description="Helical" evidence="9">
    <location>
        <begin position="300"/>
        <end position="325"/>
    </location>
</feature>
<feature type="domain" description="Amino acid transporter transmembrane" evidence="10">
    <location>
        <begin position="4"/>
        <end position="318"/>
    </location>
</feature>
<organism evidence="11 12">
    <name type="scientific">Candida boidinii</name>
    <name type="common">Yeast</name>
    <dbReference type="NCBI Taxonomy" id="5477"/>
    <lineage>
        <taxon>Eukaryota</taxon>
        <taxon>Fungi</taxon>
        <taxon>Dikarya</taxon>
        <taxon>Ascomycota</taxon>
        <taxon>Saccharomycotina</taxon>
        <taxon>Pichiomycetes</taxon>
        <taxon>Pichiales</taxon>
        <taxon>Pichiaceae</taxon>
        <taxon>Ogataea</taxon>
        <taxon>Ogataea/Candida clade</taxon>
    </lineage>
</organism>
<dbReference type="GO" id="GO:0005290">
    <property type="term" value="F:L-histidine transmembrane transporter activity"/>
    <property type="evidence" value="ECO:0007669"/>
    <property type="project" value="TreeGrafter"/>
</dbReference>
<sequence length="327" mass="34845">MINNIIEFAIGMACFLYILVGVSGYLTFGDLVQGNVIAMYPDSTGTTIGRIAIVILVMLSFPLQCHPCRSSTNHVLHYFTNSELAGSIRSLSRSNTASSSNPSSFSNNMTVDERRKLILGGSGNVNFLNGSINASPKTSTSRSVSVSSNLQSPAYTQLNQATNKSSAAAAMSLSAAAANNNSNAAAPREDYPGELEDEAIMEDATNTSIITTDTGIMEGRGSNQHSVSLGTKKFIILTSIIVLLSYFVALKVQSLEFVLSLVGSTGSTSISFILPGIFAYKLIGSQQNEEITNKLKFIKIGACLLTTWGFIVMFICLTATLFLGAKH</sequence>
<feature type="transmembrane region" description="Helical" evidence="9">
    <location>
        <begin position="48"/>
        <end position="65"/>
    </location>
</feature>
<dbReference type="PANTHER" id="PTHR22950">
    <property type="entry name" value="AMINO ACID TRANSPORTER"/>
    <property type="match status" value="1"/>
</dbReference>
<name>A0A9W6T1Z4_CANBO</name>
<keyword evidence="12" id="KW-1185">Reference proteome</keyword>
<keyword evidence="6" id="KW-0029">Amino-acid transport</keyword>
<protein>
    <submittedName>
        <fullName evidence="11">Unnamed protein product</fullName>
    </submittedName>
</protein>
<reference evidence="11" key="1">
    <citation type="submission" date="2023-04" db="EMBL/GenBank/DDBJ databases">
        <title>Candida boidinii NBRC 10035.</title>
        <authorList>
            <person name="Ichikawa N."/>
            <person name="Sato H."/>
            <person name="Tonouchi N."/>
        </authorList>
    </citation>
    <scope>NUCLEOTIDE SEQUENCE</scope>
    <source>
        <strain evidence="11">NBRC 10035</strain>
    </source>
</reference>
<keyword evidence="4" id="KW-0926">Vacuole</keyword>
<keyword evidence="5 9" id="KW-0812">Transmembrane</keyword>
<gene>
    <name evidence="11" type="ORF">Cboi02_000334500</name>
</gene>
<dbReference type="AlphaFoldDB" id="A0A9W6T1Z4"/>
<dbReference type="GO" id="GO:0015194">
    <property type="term" value="F:L-serine transmembrane transporter activity"/>
    <property type="evidence" value="ECO:0007669"/>
    <property type="project" value="TreeGrafter"/>
</dbReference>
<proteinExistence type="inferred from homology"/>
<evidence type="ECO:0000259" key="10">
    <source>
        <dbReference type="Pfam" id="PF01490"/>
    </source>
</evidence>
<evidence type="ECO:0000256" key="2">
    <source>
        <dbReference type="ARBA" id="ARBA00008066"/>
    </source>
</evidence>
<dbReference type="GO" id="GO:0005302">
    <property type="term" value="F:L-tyrosine transmembrane transporter activity"/>
    <property type="evidence" value="ECO:0007669"/>
    <property type="project" value="TreeGrafter"/>
</dbReference>
<comment type="similarity">
    <text evidence="2">Belongs to the amino acid/polyamine transporter 2 family.</text>
</comment>
<evidence type="ECO:0000256" key="7">
    <source>
        <dbReference type="ARBA" id="ARBA00022989"/>
    </source>
</evidence>
<evidence type="ECO:0000256" key="6">
    <source>
        <dbReference type="ARBA" id="ARBA00022970"/>
    </source>
</evidence>
<dbReference type="PANTHER" id="PTHR22950:SF678">
    <property type="entry name" value="VACUOLAR AMINO ACID TRANSPORTER 5-RELATED"/>
    <property type="match status" value="1"/>
</dbReference>
<comment type="subcellular location">
    <subcellularLocation>
        <location evidence="1">Vacuole membrane</location>
        <topology evidence="1">Multi-pass membrane protein</topology>
    </subcellularLocation>
</comment>
<evidence type="ECO:0000256" key="3">
    <source>
        <dbReference type="ARBA" id="ARBA00022448"/>
    </source>
</evidence>
<evidence type="ECO:0000256" key="4">
    <source>
        <dbReference type="ARBA" id="ARBA00022554"/>
    </source>
</evidence>
<feature type="transmembrane region" description="Helical" evidence="9">
    <location>
        <begin position="7"/>
        <end position="28"/>
    </location>
</feature>
<dbReference type="GO" id="GO:0005313">
    <property type="term" value="F:L-glutamate transmembrane transporter activity"/>
    <property type="evidence" value="ECO:0007669"/>
    <property type="project" value="TreeGrafter"/>
</dbReference>
<accession>A0A9W6T1Z4</accession>
<keyword evidence="8 9" id="KW-0472">Membrane</keyword>
<dbReference type="GO" id="GO:0000329">
    <property type="term" value="C:fungal-type vacuole membrane"/>
    <property type="evidence" value="ECO:0007669"/>
    <property type="project" value="TreeGrafter"/>
</dbReference>
<evidence type="ECO:0000313" key="11">
    <source>
        <dbReference type="EMBL" id="GME71778.1"/>
    </source>
</evidence>
<dbReference type="GO" id="GO:0015189">
    <property type="term" value="F:L-lysine transmembrane transporter activity"/>
    <property type="evidence" value="ECO:0007669"/>
    <property type="project" value="TreeGrafter"/>
</dbReference>
<dbReference type="EMBL" id="BSXN01001141">
    <property type="protein sequence ID" value="GME71778.1"/>
    <property type="molecule type" value="Genomic_DNA"/>
</dbReference>
<dbReference type="Proteomes" id="UP001165120">
    <property type="component" value="Unassembled WGS sequence"/>
</dbReference>